<feature type="domain" description="RRM" evidence="4">
    <location>
        <begin position="222"/>
        <end position="299"/>
    </location>
</feature>
<dbReference type="Proteomes" id="UP001244341">
    <property type="component" value="Chromosome 16b"/>
</dbReference>
<dbReference type="SMART" id="SM00360">
    <property type="entry name" value="RRM"/>
    <property type="match status" value="1"/>
</dbReference>
<evidence type="ECO:0000256" key="3">
    <source>
        <dbReference type="SAM" id="MobiDB-lite"/>
    </source>
</evidence>
<dbReference type="CDD" id="cd12680">
    <property type="entry name" value="RRM_THOC4"/>
    <property type="match status" value="1"/>
</dbReference>
<dbReference type="PANTHER" id="PTHR19965">
    <property type="entry name" value="RNA AND EXPORT FACTOR BINDING PROTEIN"/>
    <property type="match status" value="1"/>
</dbReference>
<dbReference type="EMBL" id="CP126223">
    <property type="protein sequence ID" value="WIA23512.1"/>
    <property type="molecule type" value="Genomic_DNA"/>
</dbReference>
<dbReference type="PROSITE" id="PS50102">
    <property type="entry name" value="RRM"/>
    <property type="match status" value="1"/>
</dbReference>
<keyword evidence="1 2" id="KW-0694">RNA-binding</keyword>
<dbReference type="InterPro" id="IPR000504">
    <property type="entry name" value="RRM_dom"/>
</dbReference>
<sequence length="345" mass="35361">MSNKLDMSLDDLIKKSGRTKSAGKQAGGKPGAQKKQQAGKPGTQQKGAGGKGAAKPAVGEQKKGTGVQLKPKGGVAKPGAGKQQQRPKSQPDVRVVPRAGARPQMGGRGPAGGRGMGMRMAPMAGRGGMGGRGMGMGMPRGMQTRFMGNMHPGMMQQAPYHAPMGMGMGPMGMAAGMGGGMPMAAPAAAVAAVPAAAAPAPQSGKWQNDLFDGSVVSSSTSSKLFISNLDFKVTDEDIQELFGTVGTIKDSGIHYDKSGRSMGTAYVVFEKRSDALAAFNRYNNVALDNKKMSIEVVESAVPRGTFKTLSSGINVSRQAQQAAAAAAAGGSFRGRGAPQGDFMQE</sequence>
<dbReference type="Pfam" id="PF00076">
    <property type="entry name" value="RRM_1"/>
    <property type="match status" value="1"/>
</dbReference>
<accession>A0ABY8UPN2</accession>
<evidence type="ECO:0000256" key="1">
    <source>
        <dbReference type="ARBA" id="ARBA00022884"/>
    </source>
</evidence>
<feature type="compositionally biased region" description="Low complexity" evidence="3">
    <location>
        <begin position="70"/>
        <end position="82"/>
    </location>
</feature>
<reference evidence="5 6" key="1">
    <citation type="submission" date="2023-05" db="EMBL/GenBank/DDBJ databases">
        <title>A 100% complete, gapless, phased diploid assembly of the Scenedesmus obliquus UTEX 3031 genome.</title>
        <authorList>
            <person name="Biondi T.C."/>
            <person name="Hanschen E.R."/>
            <person name="Kwon T."/>
            <person name="Eng W."/>
            <person name="Kruse C.P.S."/>
            <person name="Koehler S.I."/>
            <person name="Kunde Y."/>
            <person name="Gleasner C.D."/>
            <person name="You Mak K.T."/>
            <person name="Polle J."/>
            <person name="Hovde B.T."/>
            <person name="Starkenburg S.R."/>
        </authorList>
    </citation>
    <scope>NUCLEOTIDE SEQUENCE [LARGE SCALE GENOMIC DNA]</scope>
    <source>
        <strain evidence="5 6">DOE0152z</strain>
    </source>
</reference>
<dbReference type="PANTHER" id="PTHR19965:SF35">
    <property type="entry name" value="RNA ANNEALING PROTEIN YRA1"/>
    <property type="match status" value="1"/>
</dbReference>
<evidence type="ECO:0000313" key="6">
    <source>
        <dbReference type="Proteomes" id="UP001244341"/>
    </source>
</evidence>
<gene>
    <name evidence="5" type="ORF">OEZ85_000252</name>
</gene>
<evidence type="ECO:0000313" key="5">
    <source>
        <dbReference type="EMBL" id="WIA23512.1"/>
    </source>
</evidence>
<feature type="region of interest" description="Disordered" evidence="3">
    <location>
        <begin position="1"/>
        <end position="117"/>
    </location>
</feature>
<name>A0ABY8UPN2_TETOB</name>
<proteinExistence type="predicted"/>
<dbReference type="SUPFAM" id="SSF54928">
    <property type="entry name" value="RNA-binding domain, RBD"/>
    <property type="match status" value="1"/>
</dbReference>
<dbReference type="Gene3D" id="3.30.70.330">
    <property type="match status" value="1"/>
</dbReference>
<keyword evidence="6" id="KW-1185">Reference proteome</keyword>
<dbReference type="InterPro" id="IPR051229">
    <property type="entry name" value="ALYREF_mRNA_export"/>
</dbReference>
<feature type="compositionally biased region" description="Gly residues" evidence="3">
    <location>
        <begin position="106"/>
        <end position="116"/>
    </location>
</feature>
<organism evidence="5 6">
    <name type="scientific">Tetradesmus obliquus</name>
    <name type="common">Green alga</name>
    <name type="synonym">Acutodesmus obliquus</name>
    <dbReference type="NCBI Taxonomy" id="3088"/>
    <lineage>
        <taxon>Eukaryota</taxon>
        <taxon>Viridiplantae</taxon>
        <taxon>Chlorophyta</taxon>
        <taxon>core chlorophytes</taxon>
        <taxon>Chlorophyceae</taxon>
        <taxon>CS clade</taxon>
        <taxon>Sphaeropleales</taxon>
        <taxon>Scenedesmaceae</taxon>
        <taxon>Tetradesmus</taxon>
    </lineage>
</organism>
<dbReference type="InterPro" id="IPR012677">
    <property type="entry name" value="Nucleotide-bd_a/b_plait_sf"/>
</dbReference>
<dbReference type="InterPro" id="IPR035979">
    <property type="entry name" value="RBD_domain_sf"/>
</dbReference>
<feature type="compositionally biased region" description="Low complexity" evidence="3">
    <location>
        <begin position="31"/>
        <end position="46"/>
    </location>
</feature>
<protein>
    <recommendedName>
        <fullName evidence="4">RRM domain-containing protein</fullName>
    </recommendedName>
</protein>
<evidence type="ECO:0000256" key="2">
    <source>
        <dbReference type="PROSITE-ProRule" id="PRU00176"/>
    </source>
</evidence>
<evidence type="ECO:0000259" key="4">
    <source>
        <dbReference type="PROSITE" id="PS50102"/>
    </source>
</evidence>